<keyword evidence="4" id="KW-1185">Reference proteome</keyword>
<accession>A0ABR8Z348</accession>
<feature type="domain" description="Glyoxalase/fosfomycin resistance/dioxygenase" evidence="2">
    <location>
        <begin position="5"/>
        <end position="114"/>
    </location>
</feature>
<sequence>MEHAVPILPSRDLGETLAFYAALGFESLGEEGWDYLILGRGTVRLHFAHQPDVDPLSSAGSCYVYVEDADALYRAWAPLIQADPATGSRVVPPTSTEHGMREMAVVDRSGNLLRIGSPLDAGGAG</sequence>
<dbReference type="Gene3D" id="3.10.180.10">
    <property type="entry name" value="2,3-Dihydroxybiphenyl 1,2-Dioxygenase, domain 1"/>
    <property type="match status" value="1"/>
</dbReference>
<dbReference type="EMBL" id="JACSPO010000003">
    <property type="protein sequence ID" value="MBD8062341.1"/>
    <property type="molecule type" value="Genomic_DNA"/>
</dbReference>
<dbReference type="InterPro" id="IPR004360">
    <property type="entry name" value="Glyas_Fos-R_dOase_dom"/>
</dbReference>
<evidence type="ECO:0000313" key="3">
    <source>
        <dbReference type="EMBL" id="MBD8062341.1"/>
    </source>
</evidence>
<organism evidence="3 4">
    <name type="scientific">Oceanitalea stevensii</name>
    <dbReference type="NCBI Taxonomy" id="2763072"/>
    <lineage>
        <taxon>Bacteria</taxon>
        <taxon>Bacillati</taxon>
        <taxon>Actinomycetota</taxon>
        <taxon>Actinomycetes</taxon>
        <taxon>Micrococcales</taxon>
        <taxon>Bogoriellaceae</taxon>
        <taxon>Georgenia</taxon>
    </lineage>
</organism>
<dbReference type="InterPro" id="IPR029068">
    <property type="entry name" value="Glyas_Bleomycin-R_OHBP_Dase"/>
</dbReference>
<keyword evidence="1" id="KW-0046">Antibiotic resistance</keyword>
<comment type="caution">
    <text evidence="3">The sequence shown here is derived from an EMBL/GenBank/DDBJ whole genome shotgun (WGS) entry which is preliminary data.</text>
</comment>
<dbReference type="InterPro" id="IPR000335">
    <property type="entry name" value="Bleomycin-R"/>
</dbReference>
<protein>
    <submittedName>
        <fullName evidence="3">VOC family protein</fullName>
    </submittedName>
</protein>
<evidence type="ECO:0000256" key="1">
    <source>
        <dbReference type="ARBA" id="ARBA00023251"/>
    </source>
</evidence>
<reference evidence="3 4" key="1">
    <citation type="submission" date="2020-08" db="EMBL/GenBank/DDBJ databases">
        <title>A Genomic Blueprint of the Chicken Gut Microbiome.</title>
        <authorList>
            <person name="Gilroy R."/>
            <person name="Ravi A."/>
            <person name="Getino M."/>
            <person name="Pursley I."/>
            <person name="Horton D.L."/>
            <person name="Alikhan N.-F."/>
            <person name="Baker D."/>
            <person name="Gharbi K."/>
            <person name="Hall N."/>
            <person name="Watson M."/>
            <person name="Adriaenssens E.M."/>
            <person name="Foster-Nyarko E."/>
            <person name="Jarju S."/>
            <person name="Secka A."/>
            <person name="Antonio M."/>
            <person name="Oren A."/>
            <person name="Chaudhuri R."/>
            <person name="La Ragione R.M."/>
            <person name="Hildebrand F."/>
            <person name="Pallen M.J."/>
        </authorList>
    </citation>
    <scope>NUCLEOTIDE SEQUENCE [LARGE SCALE GENOMIC DNA]</scope>
    <source>
        <strain evidence="3 4">Sa1BUA1</strain>
    </source>
</reference>
<evidence type="ECO:0000313" key="4">
    <source>
        <dbReference type="Proteomes" id="UP000661894"/>
    </source>
</evidence>
<gene>
    <name evidence="3" type="ORF">H9624_08385</name>
</gene>
<dbReference type="Pfam" id="PF00903">
    <property type="entry name" value="Glyoxalase"/>
    <property type="match status" value="1"/>
</dbReference>
<evidence type="ECO:0000259" key="2">
    <source>
        <dbReference type="Pfam" id="PF00903"/>
    </source>
</evidence>
<dbReference type="SUPFAM" id="SSF54593">
    <property type="entry name" value="Glyoxalase/Bleomycin resistance protein/Dihydroxybiphenyl dioxygenase"/>
    <property type="match status" value="1"/>
</dbReference>
<proteinExistence type="predicted"/>
<dbReference type="RefSeq" id="WP_251839453.1">
    <property type="nucleotide sequence ID" value="NZ_JACSPO010000003.1"/>
</dbReference>
<name>A0ABR8Z348_9MICO</name>
<dbReference type="Proteomes" id="UP000661894">
    <property type="component" value="Unassembled WGS sequence"/>
</dbReference>
<dbReference type="CDD" id="cd08349">
    <property type="entry name" value="BLMA_like"/>
    <property type="match status" value="1"/>
</dbReference>